<gene>
    <name evidence="1" type="ORF">Cch01nite_19720</name>
</gene>
<evidence type="ECO:0000313" key="1">
    <source>
        <dbReference type="EMBL" id="GIG21248.1"/>
    </source>
</evidence>
<keyword evidence="2" id="KW-1185">Reference proteome</keyword>
<accession>A0A919TZV4</accession>
<dbReference type="EMBL" id="BONK01000006">
    <property type="protein sequence ID" value="GIG21248.1"/>
    <property type="molecule type" value="Genomic_DNA"/>
</dbReference>
<evidence type="ECO:0000313" key="2">
    <source>
        <dbReference type="Proteomes" id="UP000632740"/>
    </source>
</evidence>
<name>A0A919TZV4_9CELL</name>
<dbReference type="RefSeq" id="WP_203752446.1">
    <property type="nucleotide sequence ID" value="NZ_BONK01000006.1"/>
</dbReference>
<organism evidence="1 2">
    <name type="scientific">Cellulomonas chitinilytica</name>
    <dbReference type="NCBI Taxonomy" id="398759"/>
    <lineage>
        <taxon>Bacteria</taxon>
        <taxon>Bacillati</taxon>
        <taxon>Actinomycetota</taxon>
        <taxon>Actinomycetes</taxon>
        <taxon>Micrococcales</taxon>
        <taxon>Cellulomonadaceae</taxon>
        <taxon>Cellulomonas</taxon>
    </lineage>
</organism>
<sequence>MTVPAPLSPSRLEPAARAGLVLHVSLPDEAAHPSSAQLAEVAELLREIAEDLLPGAQTATALSFVPGGSGDVRQVGERLTHLRLLDPPCD</sequence>
<comment type="caution">
    <text evidence="1">The sequence shown here is derived from an EMBL/GenBank/DDBJ whole genome shotgun (WGS) entry which is preliminary data.</text>
</comment>
<dbReference type="Proteomes" id="UP000632740">
    <property type="component" value="Unassembled WGS sequence"/>
</dbReference>
<dbReference type="AlphaFoldDB" id="A0A919TZV4"/>
<reference evidence="1" key="1">
    <citation type="submission" date="2021-01" db="EMBL/GenBank/DDBJ databases">
        <title>Whole genome shotgun sequence of Cellulomonas chitinilytica NBRC 110799.</title>
        <authorList>
            <person name="Komaki H."/>
            <person name="Tamura T."/>
        </authorList>
    </citation>
    <scope>NUCLEOTIDE SEQUENCE</scope>
    <source>
        <strain evidence="1">NBRC 110799</strain>
    </source>
</reference>
<protein>
    <submittedName>
        <fullName evidence="1">Uncharacterized protein</fullName>
    </submittedName>
</protein>
<proteinExistence type="predicted"/>